<evidence type="ECO:0000256" key="9">
    <source>
        <dbReference type="ARBA" id="ARBA00023317"/>
    </source>
</evidence>
<dbReference type="HAMAP" id="MF_00464">
    <property type="entry name" value="AdoMetDC_1"/>
    <property type="match status" value="1"/>
</dbReference>
<evidence type="ECO:0000256" key="8">
    <source>
        <dbReference type="ARBA" id="ARBA00023270"/>
    </source>
</evidence>
<feature type="active site" description="Proton donor; for catalytic activity" evidence="10">
    <location>
        <position position="94"/>
    </location>
</feature>
<dbReference type="RefSeq" id="WP_052021902.1">
    <property type="nucleotide sequence ID" value="NZ_AYXG01000225.1"/>
</dbReference>
<keyword evidence="8 10" id="KW-0704">Schiff base</keyword>
<accession>A0A8E2X1U3</accession>
<evidence type="ECO:0000256" key="2">
    <source>
        <dbReference type="ARBA" id="ARBA00022793"/>
    </source>
</evidence>
<dbReference type="EMBL" id="AYXG01000225">
    <property type="protein sequence ID" value="EWC58916.1"/>
    <property type="molecule type" value="Genomic_DNA"/>
</dbReference>
<evidence type="ECO:0000256" key="10">
    <source>
        <dbReference type="HAMAP-Rule" id="MF_00464"/>
    </source>
</evidence>
<feature type="active site" description="Schiff-base intermediate with substrate; via pyruvic acid" evidence="10">
    <location>
        <position position="74"/>
    </location>
</feature>
<comment type="PTM">
    <text evidence="10">Is synthesized initially as an inactive proenzyme. Formation of the active enzyme involves a self-maturation process in which the active site pyruvoyl group is generated from an internal serine residue via an autocatalytic post-translational modification. Two non-identical subunits are generated from the proenzyme in this reaction, and the pyruvate is formed at the N-terminus of the alpha chain, which is derived from the carboxyl end of the proenzyme. The post-translation cleavage follows an unusual pathway, termed non-hydrolytic serinolysis, in which the side chain hydroxyl group of the serine supplies its oxygen atom to form the C-terminus of the beta chain, while the remainder of the serine residue undergoes an oxidative deamination to produce ammonia and the pyruvoyl group blocking the N-terminus of the alpha chain.</text>
</comment>
<dbReference type="PATRIC" id="fig|909613.9.peg.5786"/>
<sequence>MSYDGAPDPGVGQFAGRHVLAEFDGIDPSLLDDLGFLRDTLEGALRAAGATICDVVSKRFEPQGVTVLALLSESHASIHTYPEIGSMFVDIFTCGETADPELAAELLRDRLGAADARISTVLRGHPVQAPGVRAAGSAA</sequence>
<dbReference type="GO" id="GO:0008295">
    <property type="term" value="P:spermidine biosynthetic process"/>
    <property type="evidence" value="ECO:0007669"/>
    <property type="project" value="UniProtKB-UniRule"/>
</dbReference>
<keyword evidence="1 10" id="KW-0949">S-adenosyl-L-methionine</keyword>
<feature type="chain" id="PRO_5044352583" description="S-adenosylmethionine decarboxylase beta chain" evidence="10">
    <location>
        <begin position="1"/>
        <end position="73"/>
    </location>
</feature>
<comment type="caution">
    <text evidence="11">The sequence shown here is derived from an EMBL/GenBank/DDBJ whole genome shotgun (WGS) entry which is preliminary data.</text>
</comment>
<feature type="site" description="Cleavage (non-hydrolytic); by autolysis" evidence="10">
    <location>
        <begin position="73"/>
        <end position="74"/>
    </location>
</feature>
<dbReference type="Gene3D" id="3.60.90.10">
    <property type="entry name" value="S-adenosylmethionine decarboxylase"/>
    <property type="match status" value="1"/>
</dbReference>
<feature type="active site" description="Proton acceptor; for processing activity" evidence="10">
    <location>
        <position position="79"/>
    </location>
</feature>
<proteinExistence type="inferred from homology"/>
<accession>W7IQT7</accession>
<dbReference type="Proteomes" id="UP000019277">
    <property type="component" value="Unassembled WGS sequence"/>
</dbReference>
<comment type="subunit">
    <text evidence="10">Heterotetramer of two alpha and two beta chains arranged as a dimer of alpha/beta heterodimers.</text>
</comment>
<comment type="pathway">
    <text evidence="10">Amine and polyamine biosynthesis; S-adenosylmethioninamine biosynthesis; S-adenosylmethioninamine from S-adenosyl-L-methionine: step 1/1.</text>
</comment>
<comment type="catalytic activity">
    <reaction evidence="10">
        <text>S-adenosyl-L-methionine + H(+) = S-adenosyl 3-(methylsulfanyl)propylamine + CO2</text>
        <dbReference type="Rhea" id="RHEA:15981"/>
        <dbReference type="ChEBI" id="CHEBI:15378"/>
        <dbReference type="ChEBI" id="CHEBI:16526"/>
        <dbReference type="ChEBI" id="CHEBI:57443"/>
        <dbReference type="ChEBI" id="CHEBI:59789"/>
        <dbReference type="EC" id="4.1.1.50"/>
    </reaction>
</comment>
<evidence type="ECO:0000313" key="11">
    <source>
        <dbReference type="EMBL" id="EWC58916.1"/>
    </source>
</evidence>
<feature type="chain" id="PRO_5044352582" description="S-adenosylmethionine decarboxylase alpha chain" evidence="10">
    <location>
        <begin position="74"/>
        <end position="139"/>
    </location>
</feature>
<dbReference type="InterPro" id="IPR017716">
    <property type="entry name" value="S-AdoMet_deCOase_pro-enz"/>
</dbReference>
<protein>
    <recommendedName>
        <fullName evidence="10">S-adenosylmethionine decarboxylase proenzyme</fullName>
        <shortName evidence="10">AdoMetDC</shortName>
        <shortName evidence="10">SAMDC</shortName>
        <ecNumber evidence="10">4.1.1.50</ecNumber>
    </recommendedName>
    <component>
        <recommendedName>
            <fullName evidence="10">S-adenosylmethionine decarboxylase beta chain</fullName>
        </recommendedName>
    </component>
    <component>
        <recommendedName>
            <fullName evidence="10">S-adenosylmethionine decarboxylase alpha chain</fullName>
        </recommendedName>
    </component>
</protein>
<organism evidence="11 12">
    <name type="scientific">Actinokineospora spheciospongiae</name>
    <dbReference type="NCBI Taxonomy" id="909613"/>
    <lineage>
        <taxon>Bacteria</taxon>
        <taxon>Bacillati</taxon>
        <taxon>Actinomycetota</taxon>
        <taxon>Actinomycetes</taxon>
        <taxon>Pseudonocardiales</taxon>
        <taxon>Pseudonocardiaceae</taxon>
        <taxon>Actinokineospora</taxon>
    </lineage>
</organism>
<comment type="similarity">
    <text evidence="10">Belongs to the prokaryotic AdoMetDC family. Type 1 subfamily.</text>
</comment>
<dbReference type="PANTHER" id="PTHR33866:SF2">
    <property type="entry name" value="S-ADENOSYLMETHIONINE DECARBOXYLASE PROENZYME"/>
    <property type="match status" value="1"/>
</dbReference>
<comment type="function">
    <text evidence="10">Catalyzes the decarboxylation of S-adenosylmethionine to S-adenosylmethioninamine (dcAdoMet), the propylamine donor required for the synthesis of the polyamines spermine and spermidine from the diamine putrescine.</text>
</comment>
<dbReference type="EC" id="4.1.1.50" evidence="10"/>
<comment type="cofactor">
    <cofactor evidence="10">
        <name>pyruvate</name>
        <dbReference type="ChEBI" id="CHEBI:15361"/>
    </cofactor>
    <text evidence="10">Binds 1 pyruvoyl group covalently per subunit.</text>
</comment>
<dbReference type="STRING" id="909613.UO65_5786"/>
<dbReference type="NCBIfam" id="TIGR03330">
    <property type="entry name" value="SAM_DCase_Bsu"/>
    <property type="match status" value="1"/>
</dbReference>
<keyword evidence="5 10" id="KW-0620">Polyamine biosynthesis</keyword>
<dbReference type="AlphaFoldDB" id="W7IQT7"/>
<evidence type="ECO:0000256" key="3">
    <source>
        <dbReference type="ARBA" id="ARBA00022813"/>
    </source>
</evidence>
<evidence type="ECO:0000256" key="6">
    <source>
        <dbReference type="ARBA" id="ARBA00023145"/>
    </source>
</evidence>
<dbReference type="InterPro" id="IPR016067">
    <property type="entry name" value="S-AdoMet_deCO2ase_core"/>
</dbReference>
<keyword evidence="6 10" id="KW-0865">Zymogen</keyword>
<evidence type="ECO:0000256" key="7">
    <source>
        <dbReference type="ARBA" id="ARBA00023239"/>
    </source>
</evidence>
<feature type="modified residue" description="Pyruvic acid (Ser); by autocatalysis" evidence="10">
    <location>
        <position position="74"/>
    </location>
</feature>
<evidence type="ECO:0000256" key="5">
    <source>
        <dbReference type="ARBA" id="ARBA00023115"/>
    </source>
</evidence>
<dbReference type="InterPro" id="IPR003826">
    <property type="entry name" value="AdoMetDC_fam_prok"/>
</dbReference>
<dbReference type="PANTHER" id="PTHR33866">
    <property type="entry name" value="S-ADENOSYLMETHIONINE DECARBOXYLASE PROENZYME"/>
    <property type="match status" value="1"/>
</dbReference>
<evidence type="ECO:0000256" key="1">
    <source>
        <dbReference type="ARBA" id="ARBA00022691"/>
    </source>
</evidence>
<dbReference type="eggNOG" id="COG1586">
    <property type="taxonomic scope" value="Bacteria"/>
</dbReference>
<dbReference type="SUPFAM" id="SSF56276">
    <property type="entry name" value="S-adenosylmethionine decarboxylase"/>
    <property type="match status" value="1"/>
</dbReference>
<keyword evidence="9 10" id="KW-0670">Pyruvate</keyword>
<dbReference type="Pfam" id="PF02675">
    <property type="entry name" value="AdoMet_dc"/>
    <property type="match status" value="1"/>
</dbReference>
<evidence type="ECO:0000256" key="4">
    <source>
        <dbReference type="ARBA" id="ARBA00023066"/>
    </source>
</evidence>
<keyword evidence="3 10" id="KW-0068">Autocatalytic cleavage</keyword>
<name>W7IQT7_9PSEU</name>
<dbReference type="UniPathway" id="UPA00331">
    <property type="reaction ID" value="UER00451"/>
</dbReference>
<keyword evidence="2 10" id="KW-0210">Decarboxylase</keyword>
<dbReference type="GO" id="GO:0005829">
    <property type="term" value="C:cytosol"/>
    <property type="evidence" value="ECO:0007669"/>
    <property type="project" value="TreeGrafter"/>
</dbReference>
<keyword evidence="7 10" id="KW-0456">Lyase</keyword>
<keyword evidence="4 10" id="KW-0745">Spermidine biosynthesis</keyword>
<evidence type="ECO:0000313" key="12">
    <source>
        <dbReference type="Proteomes" id="UP000019277"/>
    </source>
</evidence>
<gene>
    <name evidence="10" type="primary">speH</name>
    <name evidence="11" type="ORF">UO65_5786</name>
</gene>
<keyword evidence="12" id="KW-1185">Reference proteome</keyword>
<dbReference type="GO" id="GO:0004014">
    <property type="term" value="F:adenosylmethionine decarboxylase activity"/>
    <property type="evidence" value="ECO:0007669"/>
    <property type="project" value="UniProtKB-UniRule"/>
</dbReference>
<dbReference type="OrthoDB" id="9793120at2"/>
<reference evidence="11 12" key="1">
    <citation type="journal article" date="2014" name="Genome Announc.">
        <title>Draft Genome Sequence of the Antitrypanosomally Active Sponge-Associated Bacterium Actinokineospora sp. Strain EG49.</title>
        <authorList>
            <person name="Harjes J."/>
            <person name="Ryu T."/>
            <person name="Abdelmohsen U.R."/>
            <person name="Moitinho-Silva L."/>
            <person name="Horn H."/>
            <person name="Ravasi T."/>
            <person name="Hentschel U."/>
        </authorList>
    </citation>
    <scope>NUCLEOTIDE SEQUENCE [LARGE SCALE GENOMIC DNA]</scope>
    <source>
        <strain evidence="11 12">EG49</strain>
    </source>
</reference>